<dbReference type="AlphaFoldDB" id="A0A2H3TMR0"/>
<organism evidence="2 3">
    <name type="scientific">Fusarium oxysporum</name>
    <name type="common">Fusarium vascular wilt</name>
    <dbReference type="NCBI Taxonomy" id="5507"/>
    <lineage>
        <taxon>Eukaryota</taxon>
        <taxon>Fungi</taxon>
        <taxon>Dikarya</taxon>
        <taxon>Ascomycota</taxon>
        <taxon>Pezizomycotina</taxon>
        <taxon>Sordariomycetes</taxon>
        <taxon>Hypocreomycetidae</taxon>
        <taxon>Hypocreales</taxon>
        <taxon>Nectriaceae</taxon>
        <taxon>Fusarium</taxon>
        <taxon>Fusarium oxysporum species complex</taxon>
    </lineage>
</organism>
<feature type="region of interest" description="Disordered" evidence="1">
    <location>
        <begin position="485"/>
        <end position="505"/>
    </location>
</feature>
<evidence type="ECO:0008006" key="4">
    <source>
        <dbReference type="Google" id="ProtNLM"/>
    </source>
</evidence>
<gene>
    <name evidence="2" type="ORF">FRV6_10177</name>
</gene>
<evidence type="ECO:0000256" key="1">
    <source>
        <dbReference type="SAM" id="MobiDB-lite"/>
    </source>
</evidence>
<dbReference type="OrthoDB" id="3525185at2759"/>
<dbReference type="EMBL" id="FMJY01000005">
    <property type="protein sequence ID" value="SCO86050.1"/>
    <property type="molecule type" value="Genomic_DNA"/>
</dbReference>
<evidence type="ECO:0000313" key="3">
    <source>
        <dbReference type="Proteomes" id="UP000219369"/>
    </source>
</evidence>
<sequence length="688" mass="75635">MLVALEARPVLRLEQHKKTLGFGGSGIPFTEGGSLDQAIADLEASVSSQPESSSSWISDALHIAVFLAAKAYIVASEREPSLAQVTSYKAKEWDSKVLENPAATPLEQIRAVHNVLLFFTSSDPSMLRGKDWAANIALRQLPHASSRELSRESQQEMIRSASGVASSICSLSVMRGRVEDAVRRIENFQKPIPVKQLQAQAKDGPIVIVNVSNIGLDAIIMRESELIAIPLPDMKKNIPPLLQESFGRLRSSELTLPFEHSRDAELLSRDTSRSKLLTWLWKACVAPVVVKLRELGELTGTTNGDPPRVWWIGTGAAASLPFHAAGDINRMSNANLGPDDLEKQLLSCLDWMTPSYAASIKSLQYGKSRAANLILEEEPAILVVAMPTTPGHSSLLGVETEKKATKRPIPVSNSSVAHFACHGMSHPTDLDASNILLQKQGSNDRPELDRLTVVRSTSAILSPVYERWPELRRVRENFYFVNSTQGSHSDFSPKAYSPRQFSEHTAPSTQAVSPLLDVSLERTAAEAKYVFLYWRFLLPNNGQSFPLQAARHSTTDWTQVVQDLSQKHNRVHMGLLANALALVSQQTGQTSVIAEAWRMYSQTLQTLARSLPHISEQGAAIDPKLTASALLAAFKLLQVSDNHQSCLHSMTWLKHSTGQKAIILANSPESYVKGHAHQLFVNGRLHLV</sequence>
<name>A0A2H3TMR0_FUSOX</name>
<proteinExistence type="predicted"/>
<protein>
    <recommendedName>
        <fullName evidence="4">CHAT domain-containing protein</fullName>
    </recommendedName>
</protein>
<reference evidence="3" key="1">
    <citation type="submission" date="2016-09" db="EMBL/GenBank/DDBJ databases">
        <authorList>
            <person name="Guldener U."/>
        </authorList>
    </citation>
    <scope>NUCLEOTIDE SEQUENCE [LARGE SCALE GENOMIC DNA]</scope>
    <source>
        <strain evidence="3">V64-1</strain>
    </source>
</reference>
<evidence type="ECO:0000313" key="2">
    <source>
        <dbReference type="EMBL" id="SCO86050.1"/>
    </source>
</evidence>
<dbReference type="Proteomes" id="UP000219369">
    <property type="component" value="Unassembled WGS sequence"/>
</dbReference>
<accession>A0A2H3TMR0</accession>